<keyword evidence="6 7" id="KW-0472">Membrane</keyword>
<dbReference type="RefSeq" id="WP_317568683.1">
    <property type="nucleotide sequence ID" value="NZ_JAWLKA010000007.1"/>
</dbReference>
<feature type="transmembrane region" description="Helical" evidence="7">
    <location>
        <begin position="12"/>
        <end position="31"/>
    </location>
</feature>
<evidence type="ECO:0000256" key="7">
    <source>
        <dbReference type="SAM" id="Phobius"/>
    </source>
</evidence>
<keyword evidence="3" id="KW-1003">Cell membrane</keyword>
<keyword evidence="5 7" id="KW-1133">Transmembrane helix</keyword>
<feature type="transmembrane region" description="Helical" evidence="7">
    <location>
        <begin position="163"/>
        <end position="183"/>
    </location>
</feature>
<dbReference type="PANTHER" id="PTHR42920">
    <property type="entry name" value="OS03G0707200 PROTEIN-RELATED"/>
    <property type="match status" value="1"/>
</dbReference>
<dbReference type="EMBL" id="JAWLKA010000007">
    <property type="protein sequence ID" value="MDV6281704.1"/>
    <property type="molecule type" value="Genomic_DNA"/>
</dbReference>
<accession>A0ABU4CDS0</accession>
<organism evidence="9 10">
    <name type="scientific">Rhodococcus jostii</name>
    <dbReference type="NCBI Taxonomy" id="132919"/>
    <lineage>
        <taxon>Bacteria</taxon>
        <taxon>Bacillati</taxon>
        <taxon>Actinomycetota</taxon>
        <taxon>Actinomycetes</taxon>
        <taxon>Mycobacteriales</taxon>
        <taxon>Nocardiaceae</taxon>
        <taxon>Rhodococcus</taxon>
    </lineage>
</organism>
<evidence type="ECO:0000313" key="9">
    <source>
        <dbReference type="EMBL" id="MDV6281704.1"/>
    </source>
</evidence>
<dbReference type="NCBIfam" id="NF008676">
    <property type="entry name" value="PRK11689.1"/>
    <property type="match status" value="1"/>
</dbReference>
<evidence type="ECO:0000256" key="2">
    <source>
        <dbReference type="ARBA" id="ARBA00007362"/>
    </source>
</evidence>
<reference evidence="9 10" key="1">
    <citation type="submission" date="2023-10" db="EMBL/GenBank/DDBJ databases">
        <title>Development of a sustainable strategy for remediation of hydrocarbon-contaminated territories based on the waste exchange concept.</title>
        <authorList>
            <person name="Krivoruchko A."/>
        </authorList>
    </citation>
    <scope>NUCLEOTIDE SEQUENCE [LARGE SCALE GENOMIC DNA]</scope>
    <source>
        <strain evidence="9 10">IEGM 60</strain>
    </source>
</reference>
<feature type="domain" description="EamA" evidence="8">
    <location>
        <begin position="163"/>
        <end position="289"/>
    </location>
</feature>
<feature type="transmembrane region" description="Helical" evidence="7">
    <location>
        <begin position="190"/>
        <end position="207"/>
    </location>
</feature>
<keyword evidence="10" id="KW-1185">Reference proteome</keyword>
<feature type="transmembrane region" description="Helical" evidence="7">
    <location>
        <begin position="101"/>
        <end position="118"/>
    </location>
</feature>
<sequence length="363" mass="37994">MRATKSSGSATAAGLLAIVLWSSMVGMIRLVTDSLGAIGGAAMIYSCCAILLSVTVGWPKFKDFSRTYLVTGAVMFAAYEVCFALAIGLADTPRQAIEVGIVNYLWPSLTVVFAIVFAGQKASRLILPGIVLSVVGIAVVLGGDAGLDVAGTVDNVRSNPLSYGLAFAGAVIWSGYCTVTKMFANGNNGITPFFVLTAVAFWCMYLSSGREPMHLSFTAIAATVVAACAIGFGYALWNVGILRGNMTLLAAVSYFTPVLSAAFSSSMLATALGLTFWVGTAVVCLGAILCWWATRGPKAPVEVSEEVVSLDEQSIEEQFLDETSIDELTGVRSLLGTRVECVVTIASDRRSAPRVPIDVGSGS</sequence>
<comment type="similarity">
    <text evidence="2">Belongs to the EamA transporter family.</text>
</comment>
<evidence type="ECO:0000256" key="4">
    <source>
        <dbReference type="ARBA" id="ARBA00022692"/>
    </source>
</evidence>
<name>A0ABU4CDS0_RHOJO</name>
<evidence type="ECO:0000256" key="1">
    <source>
        <dbReference type="ARBA" id="ARBA00004651"/>
    </source>
</evidence>
<feature type="transmembrane region" description="Helical" evidence="7">
    <location>
        <begin position="68"/>
        <end position="89"/>
    </location>
</feature>
<dbReference type="Proteomes" id="UP001185737">
    <property type="component" value="Unassembled WGS sequence"/>
</dbReference>
<dbReference type="InterPro" id="IPR000620">
    <property type="entry name" value="EamA_dom"/>
</dbReference>
<evidence type="ECO:0000313" key="10">
    <source>
        <dbReference type="Proteomes" id="UP001185737"/>
    </source>
</evidence>
<keyword evidence="4 7" id="KW-0812">Transmembrane</keyword>
<dbReference type="InterPro" id="IPR037185">
    <property type="entry name" value="EmrE-like"/>
</dbReference>
<evidence type="ECO:0000259" key="8">
    <source>
        <dbReference type="Pfam" id="PF00892"/>
    </source>
</evidence>
<feature type="transmembrane region" description="Helical" evidence="7">
    <location>
        <begin position="37"/>
        <end position="56"/>
    </location>
</feature>
<dbReference type="SUPFAM" id="SSF103481">
    <property type="entry name" value="Multidrug resistance efflux transporter EmrE"/>
    <property type="match status" value="2"/>
</dbReference>
<protein>
    <submittedName>
        <fullName evidence="9">Aromatic amino acid DMT transporter YddG</fullName>
    </submittedName>
</protein>
<feature type="transmembrane region" description="Helical" evidence="7">
    <location>
        <begin position="125"/>
        <end position="143"/>
    </location>
</feature>
<dbReference type="InterPro" id="IPR051258">
    <property type="entry name" value="Diverse_Substrate_Transporter"/>
</dbReference>
<dbReference type="Pfam" id="PF00892">
    <property type="entry name" value="EamA"/>
    <property type="match status" value="1"/>
</dbReference>
<evidence type="ECO:0000256" key="3">
    <source>
        <dbReference type="ARBA" id="ARBA00022475"/>
    </source>
</evidence>
<evidence type="ECO:0000256" key="5">
    <source>
        <dbReference type="ARBA" id="ARBA00022989"/>
    </source>
</evidence>
<comment type="subcellular location">
    <subcellularLocation>
        <location evidence="1">Cell membrane</location>
        <topology evidence="1">Multi-pass membrane protein</topology>
    </subcellularLocation>
</comment>
<feature type="transmembrane region" description="Helical" evidence="7">
    <location>
        <begin position="274"/>
        <end position="294"/>
    </location>
</feature>
<dbReference type="PANTHER" id="PTHR42920:SF24">
    <property type="entry name" value="AROMATIC AMINO ACID EXPORTER YDDG"/>
    <property type="match status" value="1"/>
</dbReference>
<feature type="transmembrane region" description="Helical" evidence="7">
    <location>
        <begin position="248"/>
        <end position="268"/>
    </location>
</feature>
<comment type="caution">
    <text evidence="9">The sequence shown here is derived from an EMBL/GenBank/DDBJ whole genome shotgun (WGS) entry which is preliminary data.</text>
</comment>
<proteinExistence type="inferred from homology"/>
<evidence type="ECO:0000256" key="6">
    <source>
        <dbReference type="ARBA" id="ARBA00023136"/>
    </source>
</evidence>
<feature type="transmembrane region" description="Helical" evidence="7">
    <location>
        <begin position="213"/>
        <end position="236"/>
    </location>
</feature>
<gene>
    <name evidence="9" type="primary">yddG</name>
    <name evidence="9" type="ORF">R3Q59_14415</name>
</gene>